<name>A0AAD4DUS4_9AGAM</name>
<dbReference type="AlphaFoldDB" id="A0AAD4DUS4"/>
<evidence type="ECO:0000313" key="2">
    <source>
        <dbReference type="Proteomes" id="UP001195769"/>
    </source>
</evidence>
<keyword evidence="2" id="KW-1185">Reference proteome</keyword>
<organism evidence="1 2">
    <name type="scientific">Suillus fuscotomentosus</name>
    <dbReference type="NCBI Taxonomy" id="1912939"/>
    <lineage>
        <taxon>Eukaryota</taxon>
        <taxon>Fungi</taxon>
        <taxon>Dikarya</taxon>
        <taxon>Basidiomycota</taxon>
        <taxon>Agaricomycotina</taxon>
        <taxon>Agaricomycetes</taxon>
        <taxon>Agaricomycetidae</taxon>
        <taxon>Boletales</taxon>
        <taxon>Suillineae</taxon>
        <taxon>Suillaceae</taxon>
        <taxon>Suillus</taxon>
    </lineage>
</organism>
<evidence type="ECO:0000313" key="1">
    <source>
        <dbReference type="EMBL" id="KAG1894335.1"/>
    </source>
</evidence>
<dbReference type="GeneID" id="64662395"/>
<dbReference type="EMBL" id="JABBWK010000081">
    <property type="protein sequence ID" value="KAG1894335.1"/>
    <property type="molecule type" value="Genomic_DNA"/>
</dbReference>
<reference evidence="1" key="1">
    <citation type="journal article" date="2020" name="New Phytol.">
        <title>Comparative genomics reveals dynamic genome evolution in host specialist ectomycorrhizal fungi.</title>
        <authorList>
            <person name="Lofgren L.A."/>
            <person name="Nguyen N.H."/>
            <person name="Vilgalys R."/>
            <person name="Ruytinx J."/>
            <person name="Liao H.L."/>
            <person name="Branco S."/>
            <person name="Kuo A."/>
            <person name="LaButti K."/>
            <person name="Lipzen A."/>
            <person name="Andreopoulos W."/>
            <person name="Pangilinan J."/>
            <person name="Riley R."/>
            <person name="Hundley H."/>
            <person name="Na H."/>
            <person name="Barry K."/>
            <person name="Grigoriev I.V."/>
            <person name="Stajich J.E."/>
            <person name="Kennedy P.G."/>
        </authorList>
    </citation>
    <scope>NUCLEOTIDE SEQUENCE</scope>
    <source>
        <strain evidence="1">FC203</strain>
    </source>
</reference>
<comment type="caution">
    <text evidence="1">The sequence shown here is derived from an EMBL/GenBank/DDBJ whole genome shotgun (WGS) entry which is preliminary data.</text>
</comment>
<dbReference type="Proteomes" id="UP001195769">
    <property type="component" value="Unassembled WGS sequence"/>
</dbReference>
<accession>A0AAD4DUS4</accession>
<dbReference type="RefSeq" id="XP_041219911.1">
    <property type="nucleotide sequence ID" value="XM_041368097.1"/>
</dbReference>
<proteinExistence type="predicted"/>
<protein>
    <submittedName>
        <fullName evidence="1">Uncharacterized protein</fullName>
    </submittedName>
</protein>
<sequence length="263" mass="29320">MARGGLIGVFIWIDEWEENFQCWMRSAGEVRERNVPIQNGLPCLHFIASWQQWDTIVGTPWGQEVQDTSNSPLRDIDKSVKRDAILKDTHQSGAFAVKCSSCESIATVISLTKKRILSALSRSSLAAHSSTTIGLPACPAQMSHSTVAETIAAGKMTNSLPESFPDKFMTLAYSTTARAASSFTCTIRGSVYDVHSGIHRKPRQLRERRRRGKTSLLASCYGSRECCYGSREWRSRAIGVTMNEEEVSRAPDIWFLKRDDPAQ</sequence>
<gene>
    <name evidence="1" type="ORF">F5891DRAFT_1195317</name>
</gene>